<protein>
    <submittedName>
        <fullName evidence="1">Uncharacterized protein</fullName>
    </submittedName>
</protein>
<sequence>MRSFFLAGTFIRKEPCFLGSAAMEVSESRSYSFNDVFCRKPPHTDHHTLITRGSLKDVVQSFAKPCLQGIVSGLAALDQLLVLLKADKTRALEDQHGGIAETLGVAGQAPVVEARLEDRFTENDQPMDWMDQIAMSMGTSDDHIERMNCIRTRALMFCRRDCYFGLRFANSTSVASRE</sequence>
<proteinExistence type="predicted"/>
<comment type="caution">
    <text evidence="1">The sequence shown here is derived from an EMBL/GenBank/DDBJ whole genome shotgun (WGS) entry which is preliminary data.</text>
</comment>
<dbReference type="VEuPathDB" id="FungiDB:P175DRAFT_0553010"/>
<evidence type="ECO:0000313" key="1">
    <source>
        <dbReference type="EMBL" id="PTU23698.1"/>
    </source>
</evidence>
<dbReference type="GeneID" id="63817343"/>
<reference evidence="1 2" key="1">
    <citation type="journal article" date="2018" name="Proc. Natl. Acad. Sci. U.S.A.">
        <title>Linking secondary metabolites to gene clusters through genome sequencing of six diverse Aspergillus species.</title>
        <authorList>
            <person name="Kaerboelling I."/>
            <person name="Vesth T.C."/>
            <person name="Frisvad J.C."/>
            <person name="Nybo J.L."/>
            <person name="Theobald S."/>
            <person name="Kuo A."/>
            <person name="Bowyer P."/>
            <person name="Matsuda Y."/>
            <person name="Mondo S."/>
            <person name="Lyhne E.K."/>
            <person name="Kogle M.E."/>
            <person name="Clum A."/>
            <person name="Lipzen A."/>
            <person name="Salamov A."/>
            <person name="Ngan C.Y."/>
            <person name="Daum C."/>
            <person name="Chiniquy J."/>
            <person name="Barry K."/>
            <person name="LaButti K."/>
            <person name="Haridas S."/>
            <person name="Simmons B.A."/>
            <person name="Magnuson J.K."/>
            <person name="Mortensen U.H."/>
            <person name="Larsen T.O."/>
            <person name="Grigoriev I.V."/>
            <person name="Baker S.E."/>
            <person name="Andersen M.R."/>
        </authorList>
    </citation>
    <scope>NUCLEOTIDE SEQUENCE [LARGE SCALE GENOMIC DNA]</scope>
    <source>
        <strain evidence="1 2">IBT 24754</strain>
    </source>
</reference>
<dbReference type="Proteomes" id="UP000244073">
    <property type="component" value="Unassembled WGS sequence"/>
</dbReference>
<name>A0A2T5M574_9EURO</name>
<evidence type="ECO:0000313" key="2">
    <source>
        <dbReference type="Proteomes" id="UP000244073"/>
    </source>
</evidence>
<dbReference type="AlphaFoldDB" id="A0A2T5M574"/>
<dbReference type="EMBL" id="MSFN02000001">
    <property type="protein sequence ID" value="PTU23698.1"/>
    <property type="molecule type" value="Genomic_DNA"/>
</dbReference>
<dbReference type="RefSeq" id="XP_040755090.1">
    <property type="nucleotide sequence ID" value="XM_040900459.1"/>
</dbReference>
<accession>A0A2T5M574</accession>
<organism evidence="1 2">
    <name type="scientific">Aspergillus ochraceoroseus IBT 24754</name>
    <dbReference type="NCBI Taxonomy" id="1392256"/>
    <lineage>
        <taxon>Eukaryota</taxon>
        <taxon>Fungi</taxon>
        <taxon>Dikarya</taxon>
        <taxon>Ascomycota</taxon>
        <taxon>Pezizomycotina</taxon>
        <taxon>Eurotiomycetes</taxon>
        <taxon>Eurotiomycetidae</taxon>
        <taxon>Eurotiales</taxon>
        <taxon>Aspergillaceae</taxon>
        <taxon>Aspergillus</taxon>
        <taxon>Aspergillus subgen. Nidulantes</taxon>
    </lineage>
</organism>
<gene>
    <name evidence="1" type="ORF">P175DRAFT_0553010</name>
</gene>